<protein>
    <submittedName>
        <fullName evidence="1">Uncharacterized protein</fullName>
    </submittedName>
</protein>
<dbReference type="Proteomes" id="UP001176517">
    <property type="component" value="Unassembled WGS sequence"/>
</dbReference>
<gene>
    <name evidence="1" type="ORF">OC846_001347</name>
</gene>
<evidence type="ECO:0000313" key="2">
    <source>
        <dbReference type="Proteomes" id="UP001176517"/>
    </source>
</evidence>
<reference evidence="1" key="1">
    <citation type="journal article" date="2023" name="PhytoFront">
        <title>Draft Genome Resources of Seven Strains of Tilletia horrida, Causal Agent of Kernel Smut of Rice.</title>
        <authorList>
            <person name="Khanal S."/>
            <person name="Antony Babu S."/>
            <person name="Zhou X.G."/>
        </authorList>
    </citation>
    <scope>NUCLEOTIDE SEQUENCE</scope>
    <source>
        <strain evidence="1">TX6</strain>
    </source>
</reference>
<comment type="caution">
    <text evidence="1">The sequence shown here is derived from an EMBL/GenBank/DDBJ whole genome shotgun (WGS) entry which is preliminary data.</text>
</comment>
<accession>A0AAN6JT26</accession>
<keyword evidence="2" id="KW-1185">Reference proteome</keyword>
<dbReference type="AlphaFoldDB" id="A0AAN6JT26"/>
<dbReference type="EMBL" id="JAPDMZ010000019">
    <property type="protein sequence ID" value="KAK0556128.1"/>
    <property type="molecule type" value="Genomic_DNA"/>
</dbReference>
<organism evidence="1 2">
    <name type="scientific">Tilletia horrida</name>
    <dbReference type="NCBI Taxonomy" id="155126"/>
    <lineage>
        <taxon>Eukaryota</taxon>
        <taxon>Fungi</taxon>
        <taxon>Dikarya</taxon>
        <taxon>Basidiomycota</taxon>
        <taxon>Ustilaginomycotina</taxon>
        <taxon>Exobasidiomycetes</taxon>
        <taxon>Tilletiales</taxon>
        <taxon>Tilletiaceae</taxon>
        <taxon>Tilletia</taxon>
    </lineage>
</organism>
<evidence type="ECO:0000313" key="1">
    <source>
        <dbReference type="EMBL" id="KAK0556128.1"/>
    </source>
</evidence>
<name>A0AAN6JT26_9BASI</name>
<proteinExistence type="predicted"/>
<sequence>MTTPSLYQTDDAIASFHIDASARRFQRAVDGVSLTGRHVRARMISADEAARRLKTSSSPSFSSQLIHLLVSQDSGSNVLLRGLPPTLHVSRLHDQLRTAYSLAPPTQIRHSKKTMHLRSVFDTSARVAVAARELLIRRKDELHRLMIKKRKVGLSGIMDELEAARYTAGEATGSDTEGQAILEKPDESGNVDEASLAALHSISTMPPAYKNVKGVEGPSLRLDSHSEDSGNPYSYTHPAKAWWDILWIQAQLGQPFFSRPAPASRKDDNSKVHRNFVPFLPIIKLPYPNMNANRAWFVVRMTDAADAHRLVRRWNNTYYSEQEFGQKHLVEAHILY</sequence>